<organism evidence="24 25">
    <name type="scientific">Hornefia butyriciproducens</name>
    <dbReference type="NCBI Taxonomy" id="2652293"/>
    <lineage>
        <taxon>Bacteria</taxon>
        <taxon>Bacillati</taxon>
        <taxon>Bacillota</taxon>
        <taxon>Clostridia</taxon>
        <taxon>Peptostreptococcales</taxon>
        <taxon>Anaerovoracaceae</taxon>
        <taxon>Hornefia</taxon>
    </lineage>
</organism>
<comment type="similarity">
    <text evidence="5 17">Belongs to the PEP-utilizing enzyme family.</text>
</comment>
<sequence>MILKGIAASEGIGIGTVRVVITTPKEISTAAPEDTEQEVARFNDALEGFCADTETMAAELEQAASEKEAGILRGHIQLIRDPFVLQQITDEIRKGLNAESATDRILNSVIEMFRATGDQLTMERATDIADIKTRLIMHLQGIEDVDLAKVPAGTVIVTEDLTPSMTVGITKDSVAGIVTASGGYTSHSAILSRALEIPAVLSVQNLLDSVHDGDTVIVDGTEGSVILSPTDEEIEKYTKKAEEFQEMKLRLEAFRGKPSVTGDGELREIVANIGTPADGVIAKDDDAEGVGLLRTEFLYMNRPSAPLEEEQYEAYKKVVQTFGDKPVIIRTLDIGGDKEIPYLNLPKEDNPFLGYRAIRFCLNNHDLFQAQLRALLRASAYGNLRIMIPMITRVEEVREVKKLRDRCIEDLTREGKHFNPDTPIGIMVETPAACMMADRLAAEVDFFSIGTNDLTGYTMCADRGNSQVADLYTAYDPAVLRSIKRICSCAHNAGIPVGMCGEAASDPALIPVLLAFGLDEFSVSHEKVLSTRYNMSLWTRVEADHIARHALARDSAANIKRYLKDKVKRRISR</sequence>
<feature type="domain" description="PEP-utilising enzyme C-terminal" evidence="22">
    <location>
        <begin position="251"/>
        <end position="535"/>
    </location>
</feature>
<evidence type="ECO:0000256" key="8">
    <source>
        <dbReference type="ARBA" id="ARBA00022448"/>
    </source>
</evidence>
<dbReference type="InterPro" id="IPR008279">
    <property type="entry name" value="PEP-util_enz_mobile_dom"/>
</dbReference>
<feature type="binding site" evidence="19">
    <location>
        <position position="330"/>
    </location>
    <ligand>
        <name>phosphoenolpyruvate</name>
        <dbReference type="ChEBI" id="CHEBI:58702"/>
    </ligand>
</feature>
<keyword evidence="10 17" id="KW-0762">Sugar transport</keyword>
<feature type="active site" description="Tele-phosphohistidine intermediate" evidence="18">
    <location>
        <position position="187"/>
    </location>
</feature>
<dbReference type="Gene3D" id="3.20.20.60">
    <property type="entry name" value="Phosphoenolpyruvate-binding domains"/>
    <property type="match status" value="1"/>
</dbReference>
<evidence type="ECO:0000256" key="15">
    <source>
        <dbReference type="ARBA" id="ARBA00022842"/>
    </source>
</evidence>
<evidence type="ECO:0000259" key="23">
    <source>
        <dbReference type="Pfam" id="PF05524"/>
    </source>
</evidence>
<dbReference type="Proteomes" id="UP000474676">
    <property type="component" value="Unassembled WGS sequence"/>
</dbReference>
<evidence type="ECO:0000313" key="24">
    <source>
        <dbReference type="EMBL" id="MST50973.1"/>
    </source>
</evidence>
<dbReference type="GO" id="GO:0008965">
    <property type="term" value="F:phosphoenolpyruvate-protein phosphotransferase activity"/>
    <property type="evidence" value="ECO:0007669"/>
    <property type="project" value="UniProtKB-EC"/>
</dbReference>
<dbReference type="GeneID" id="303113955"/>
<evidence type="ECO:0000259" key="21">
    <source>
        <dbReference type="Pfam" id="PF00391"/>
    </source>
</evidence>
<comment type="function">
    <text evidence="3 17">General (non sugar-specific) component of the phosphoenolpyruvate-dependent sugar phosphotransferase system (sugar PTS). This major carbohydrate active-transport system catalyzes the phosphorylation of incoming sugar substrates concomitantly with their translocation across the cell membrane. Enzyme I transfers the phosphoryl group from phosphoenolpyruvate (PEP) to the phosphoryl carrier protein (HPr).</text>
</comment>
<dbReference type="InterPro" id="IPR036637">
    <property type="entry name" value="Phosphohistidine_dom_sf"/>
</dbReference>
<dbReference type="PANTHER" id="PTHR46244:SF3">
    <property type="entry name" value="PHOSPHOENOLPYRUVATE-PROTEIN PHOSPHOTRANSFERASE"/>
    <property type="match status" value="1"/>
</dbReference>
<dbReference type="Pfam" id="PF02896">
    <property type="entry name" value="PEP-utilizers_C"/>
    <property type="match status" value="1"/>
</dbReference>
<keyword evidence="25" id="KW-1185">Reference proteome</keyword>
<dbReference type="InterPro" id="IPR018274">
    <property type="entry name" value="PEP_util_AS"/>
</dbReference>
<dbReference type="AlphaFoldDB" id="A0A6L5Y2Z5"/>
<proteinExistence type="inferred from homology"/>
<keyword evidence="12 17" id="KW-0598">Phosphotransferase system</keyword>
<dbReference type="GO" id="GO:0009401">
    <property type="term" value="P:phosphoenolpyruvate-dependent sugar phosphotransferase system"/>
    <property type="evidence" value="ECO:0007669"/>
    <property type="project" value="UniProtKB-KW"/>
</dbReference>
<evidence type="ECO:0000256" key="4">
    <source>
        <dbReference type="ARBA" id="ARBA00004496"/>
    </source>
</evidence>
<dbReference type="SUPFAM" id="SSF47831">
    <property type="entry name" value="Enzyme I of the PEP:sugar phosphotransferase system HPr-binding (sub)domain"/>
    <property type="match status" value="1"/>
</dbReference>
<keyword evidence="13 17" id="KW-0479">Metal-binding</keyword>
<dbReference type="EMBL" id="VUMZ01000001">
    <property type="protein sequence ID" value="MST50973.1"/>
    <property type="molecule type" value="Genomic_DNA"/>
</dbReference>
<evidence type="ECO:0000259" key="22">
    <source>
        <dbReference type="Pfam" id="PF02896"/>
    </source>
</evidence>
<keyword evidence="8 17" id="KW-0813">Transport</keyword>
<feature type="binding site" evidence="19">
    <location>
        <position position="463"/>
    </location>
    <ligand>
        <name>phosphoenolpyruvate</name>
        <dbReference type="ChEBI" id="CHEBI:58702"/>
    </ligand>
</feature>
<protein>
    <recommendedName>
        <fullName evidence="7 17">Phosphoenolpyruvate-protein phosphotransferase</fullName>
        <ecNumber evidence="6 17">2.7.3.9</ecNumber>
    </recommendedName>
    <alternativeName>
        <fullName evidence="16 17">Phosphotransferase system, enzyme I</fullName>
    </alternativeName>
</protein>
<evidence type="ECO:0000256" key="3">
    <source>
        <dbReference type="ARBA" id="ARBA00002728"/>
    </source>
</evidence>
<evidence type="ECO:0000256" key="20">
    <source>
        <dbReference type="PIRSR" id="PIRSR000732-3"/>
    </source>
</evidence>
<keyword evidence="11 17" id="KW-0808">Transferase</keyword>
<dbReference type="GO" id="GO:0005737">
    <property type="term" value="C:cytoplasm"/>
    <property type="evidence" value="ECO:0007669"/>
    <property type="project" value="UniProtKB-SubCell"/>
</dbReference>
<comment type="catalytic activity">
    <reaction evidence="1 17">
        <text>L-histidyl-[protein] + phosphoenolpyruvate = N(pros)-phospho-L-histidyl-[protein] + pyruvate</text>
        <dbReference type="Rhea" id="RHEA:23880"/>
        <dbReference type="Rhea" id="RHEA-COMP:9745"/>
        <dbReference type="Rhea" id="RHEA-COMP:9746"/>
        <dbReference type="ChEBI" id="CHEBI:15361"/>
        <dbReference type="ChEBI" id="CHEBI:29979"/>
        <dbReference type="ChEBI" id="CHEBI:58702"/>
        <dbReference type="ChEBI" id="CHEBI:64837"/>
        <dbReference type="EC" id="2.7.3.9"/>
    </reaction>
</comment>
<dbReference type="InterPro" id="IPR040442">
    <property type="entry name" value="Pyrv_kinase-like_dom_sf"/>
</dbReference>
<reference evidence="24 25" key="1">
    <citation type="submission" date="2019-08" db="EMBL/GenBank/DDBJ databases">
        <title>In-depth cultivation of the pig gut microbiome towards novel bacterial diversity and tailored functional studies.</title>
        <authorList>
            <person name="Wylensek D."/>
            <person name="Hitch T.C.A."/>
            <person name="Clavel T."/>
        </authorList>
    </citation>
    <scope>NUCLEOTIDE SEQUENCE [LARGE SCALE GENOMIC DNA]</scope>
    <source>
        <strain evidence="24 25">WCA-MUC-591-APC-3H</strain>
    </source>
</reference>
<dbReference type="Gene3D" id="1.10.274.10">
    <property type="entry name" value="PtsI, HPr-binding domain"/>
    <property type="match status" value="1"/>
</dbReference>
<dbReference type="InterPro" id="IPR050499">
    <property type="entry name" value="PEP-utilizing_PTS_enzyme"/>
</dbReference>
<feature type="binding site" evidence="20">
    <location>
        <position position="453"/>
    </location>
    <ligand>
        <name>Mg(2+)</name>
        <dbReference type="ChEBI" id="CHEBI:18420"/>
    </ligand>
</feature>
<dbReference type="PIRSF" id="PIRSF000732">
    <property type="entry name" value="PTS_enzyme_I"/>
    <property type="match status" value="1"/>
</dbReference>
<evidence type="ECO:0000256" key="2">
    <source>
        <dbReference type="ARBA" id="ARBA00001946"/>
    </source>
</evidence>
<evidence type="ECO:0000256" key="10">
    <source>
        <dbReference type="ARBA" id="ARBA00022597"/>
    </source>
</evidence>
<evidence type="ECO:0000256" key="5">
    <source>
        <dbReference type="ARBA" id="ARBA00007837"/>
    </source>
</evidence>
<dbReference type="InterPro" id="IPR024692">
    <property type="entry name" value="PTS_EI"/>
</dbReference>
<dbReference type="SUPFAM" id="SSF51621">
    <property type="entry name" value="Phosphoenolpyruvate/pyruvate domain"/>
    <property type="match status" value="1"/>
</dbReference>
<keyword evidence="24" id="KW-0670">Pyruvate</keyword>
<evidence type="ECO:0000256" key="14">
    <source>
        <dbReference type="ARBA" id="ARBA00022777"/>
    </source>
</evidence>
<evidence type="ECO:0000256" key="7">
    <source>
        <dbReference type="ARBA" id="ARBA00016544"/>
    </source>
</evidence>
<comment type="cofactor">
    <cofactor evidence="2 17 20">
        <name>Mg(2+)</name>
        <dbReference type="ChEBI" id="CHEBI:18420"/>
    </cofactor>
</comment>
<evidence type="ECO:0000256" key="18">
    <source>
        <dbReference type="PIRSR" id="PIRSR000732-1"/>
    </source>
</evidence>
<name>A0A6L5Y2Z5_9FIRM</name>
<evidence type="ECO:0000256" key="13">
    <source>
        <dbReference type="ARBA" id="ARBA00022723"/>
    </source>
</evidence>
<comment type="caution">
    <text evidence="24">The sequence shown here is derived from an EMBL/GenBank/DDBJ whole genome shotgun (WGS) entry which is preliminary data.</text>
</comment>
<feature type="binding site" evidence="20">
    <location>
        <position position="429"/>
    </location>
    <ligand>
        <name>Mg(2+)</name>
        <dbReference type="ChEBI" id="CHEBI:18420"/>
    </ligand>
</feature>
<gene>
    <name evidence="24" type="primary">ptsP</name>
    <name evidence="24" type="ORF">FYJ64_01330</name>
</gene>
<accession>A0A6L5Y2Z5</accession>
<dbReference type="PANTHER" id="PTHR46244">
    <property type="entry name" value="PHOSPHOENOLPYRUVATE-PROTEIN PHOSPHOTRANSFERASE"/>
    <property type="match status" value="1"/>
</dbReference>
<dbReference type="InterPro" id="IPR000121">
    <property type="entry name" value="PEP_util_C"/>
</dbReference>
<feature type="binding site" evidence="19">
    <location>
        <begin position="452"/>
        <end position="453"/>
    </location>
    <ligand>
        <name>phosphoenolpyruvate</name>
        <dbReference type="ChEBI" id="CHEBI:58702"/>
    </ligand>
</feature>
<evidence type="ECO:0000256" key="11">
    <source>
        <dbReference type="ARBA" id="ARBA00022679"/>
    </source>
</evidence>
<dbReference type="InterPro" id="IPR036618">
    <property type="entry name" value="PtsI_HPr-bd_sf"/>
</dbReference>
<dbReference type="GO" id="GO:0016301">
    <property type="term" value="F:kinase activity"/>
    <property type="evidence" value="ECO:0007669"/>
    <property type="project" value="UniProtKB-KW"/>
</dbReference>
<evidence type="ECO:0000256" key="16">
    <source>
        <dbReference type="ARBA" id="ARBA00033235"/>
    </source>
</evidence>
<evidence type="ECO:0000256" key="6">
    <source>
        <dbReference type="ARBA" id="ARBA00012232"/>
    </source>
</evidence>
<evidence type="ECO:0000256" key="17">
    <source>
        <dbReference type="PIRNR" id="PIRNR000732"/>
    </source>
</evidence>
<evidence type="ECO:0000256" key="9">
    <source>
        <dbReference type="ARBA" id="ARBA00022490"/>
    </source>
</evidence>
<evidence type="ECO:0000313" key="25">
    <source>
        <dbReference type="Proteomes" id="UP000474676"/>
    </source>
</evidence>
<keyword evidence="9 17" id="KW-0963">Cytoplasm</keyword>
<dbReference type="Pfam" id="PF05524">
    <property type="entry name" value="PEP-utilisers_N"/>
    <property type="match status" value="1"/>
</dbReference>
<dbReference type="InterPro" id="IPR015813">
    <property type="entry name" value="Pyrv/PenolPyrv_kinase-like_dom"/>
</dbReference>
<dbReference type="InterPro" id="IPR006318">
    <property type="entry name" value="PTS_EI-like"/>
</dbReference>
<feature type="domain" description="PEP-utilising enzyme mobile" evidence="21">
    <location>
        <begin position="151"/>
        <end position="223"/>
    </location>
</feature>
<dbReference type="Gene3D" id="3.50.30.10">
    <property type="entry name" value="Phosphohistidine domain"/>
    <property type="match status" value="1"/>
</dbReference>
<dbReference type="Pfam" id="PF00391">
    <property type="entry name" value="PEP-utilizers"/>
    <property type="match status" value="1"/>
</dbReference>
<dbReference type="PROSITE" id="PS00370">
    <property type="entry name" value="PEP_ENZYMES_PHOS_SITE"/>
    <property type="match status" value="1"/>
</dbReference>
<feature type="active site" description="Proton donor" evidence="18">
    <location>
        <position position="500"/>
    </location>
</feature>
<dbReference type="NCBIfam" id="TIGR01417">
    <property type="entry name" value="PTS_I_fam"/>
    <property type="match status" value="1"/>
</dbReference>
<evidence type="ECO:0000256" key="12">
    <source>
        <dbReference type="ARBA" id="ARBA00022683"/>
    </source>
</evidence>
<dbReference type="RefSeq" id="WP_154573448.1">
    <property type="nucleotide sequence ID" value="NZ_VUMZ01000001.1"/>
</dbReference>
<dbReference type="PRINTS" id="PR01736">
    <property type="entry name" value="PHPHTRNFRASE"/>
</dbReference>
<dbReference type="InterPro" id="IPR008731">
    <property type="entry name" value="PTS_EIN"/>
</dbReference>
<keyword evidence="15 17" id="KW-0460">Magnesium</keyword>
<dbReference type="EC" id="2.7.3.9" evidence="6 17"/>
<comment type="subcellular location">
    <subcellularLocation>
        <location evidence="4 17">Cytoplasm</location>
    </subcellularLocation>
</comment>
<dbReference type="SUPFAM" id="SSF52009">
    <property type="entry name" value="Phosphohistidine domain"/>
    <property type="match status" value="1"/>
</dbReference>
<evidence type="ECO:0000256" key="19">
    <source>
        <dbReference type="PIRSR" id="PIRSR000732-2"/>
    </source>
</evidence>
<keyword evidence="14 17" id="KW-0418">Kinase</keyword>
<feature type="domain" description="Phosphotransferase system enzyme I N-terminal" evidence="23">
    <location>
        <begin position="4"/>
        <end position="124"/>
    </location>
</feature>
<dbReference type="GO" id="GO:0046872">
    <property type="term" value="F:metal ion binding"/>
    <property type="evidence" value="ECO:0007669"/>
    <property type="project" value="UniProtKB-KW"/>
</dbReference>
<evidence type="ECO:0000256" key="1">
    <source>
        <dbReference type="ARBA" id="ARBA00000683"/>
    </source>
</evidence>
<feature type="binding site" evidence="19">
    <location>
        <position position="294"/>
    </location>
    <ligand>
        <name>phosphoenolpyruvate</name>
        <dbReference type="ChEBI" id="CHEBI:58702"/>
    </ligand>
</feature>